<name>A0A212TH03_9MICO</name>
<evidence type="ECO:0000259" key="4">
    <source>
        <dbReference type="Pfam" id="PF19040"/>
    </source>
</evidence>
<feature type="region of interest" description="Disordered" evidence="1">
    <location>
        <begin position="1"/>
        <end position="22"/>
    </location>
</feature>
<feature type="transmembrane region" description="Helical" evidence="2">
    <location>
        <begin position="167"/>
        <end position="185"/>
    </location>
</feature>
<feature type="transmembrane region" description="Helical" evidence="2">
    <location>
        <begin position="192"/>
        <end position="213"/>
    </location>
</feature>
<feature type="transmembrane region" description="Helical" evidence="2">
    <location>
        <begin position="94"/>
        <end position="114"/>
    </location>
</feature>
<dbReference type="PANTHER" id="PTHR23028:SF53">
    <property type="entry name" value="ACYL_TRANSF_3 DOMAIN-CONTAINING PROTEIN"/>
    <property type="match status" value="1"/>
</dbReference>
<evidence type="ECO:0000256" key="1">
    <source>
        <dbReference type="SAM" id="MobiDB-lite"/>
    </source>
</evidence>
<dbReference type="GO" id="GO:0016787">
    <property type="term" value="F:hydrolase activity"/>
    <property type="evidence" value="ECO:0007669"/>
    <property type="project" value="UniProtKB-KW"/>
</dbReference>
<accession>A0A212TH03</accession>
<protein>
    <submittedName>
        <fullName evidence="5">Peptidoglycan/LPS O-acetylase OafA/YrhL, contains acyltransferase and SGNH-hydrolase domains</fullName>
    </submittedName>
</protein>
<dbReference type="PANTHER" id="PTHR23028">
    <property type="entry name" value="ACETYLTRANSFERASE"/>
    <property type="match status" value="1"/>
</dbReference>
<dbReference type="RefSeq" id="WP_088818158.1">
    <property type="nucleotide sequence ID" value="NZ_FYEZ01000001.1"/>
</dbReference>
<feature type="domain" description="SGNH" evidence="4">
    <location>
        <begin position="477"/>
        <end position="694"/>
    </location>
</feature>
<evidence type="ECO:0000313" key="5">
    <source>
        <dbReference type="EMBL" id="SNC65337.1"/>
    </source>
</evidence>
<dbReference type="OrthoDB" id="3404679at2"/>
<feature type="transmembrane region" description="Helical" evidence="2">
    <location>
        <begin position="249"/>
        <end position="269"/>
    </location>
</feature>
<feature type="compositionally biased region" description="Polar residues" evidence="1">
    <location>
        <begin position="10"/>
        <end position="21"/>
    </location>
</feature>
<feature type="transmembrane region" description="Helical" evidence="2">
    <location>
        <begin position="219"/>
        <end position="240"/>
    </location>
</feature>
<evidence type="ECO:0000256" key="2">
    <source>
        <dbReference type="SAM" id="Phobius"/>
    </source>
</evidence>
<dbReference type="Pfam" id="PF19040">
    <property type="entry name" value="SGNH"/>
    <property type="match status" value="1"/>
</dbReference>
<keyword evidence="2" id="KW-0812">Transmembrane</keyword>
<dbReference type="GO" id="GO:0016020">
    <property type="term" value="C:membrane"/>
    <property type="evidence" value="ECO:0007669"/>
    <property type="project" value="TreeGrafter"/>
</dbReference>
<organism evidence="5 6">
    <name type="scientific">Kytococcus aerolatus</name>
    <dbReference type="NCBI Taxonomy" id="592308"/>
    <lineage>
        <taxon>Bacteria</taxon>
        <taxon>Bacillati</taxon>
        <taxon>Actinomycetota</taxon>
        <taxon>Actinomycetes</taxon>
        <taxon>Micrococcales</taxon>
        <taxon>Kytococcaceae</taxon>
        <taxon>Kytococcus</taxon>
    </lineage>
</organism>
<dbReference type="GO" id="GO:0009103">
    <property type="term" value="P:lipopolysaccharide biosynthetic process"/>
    <property type="evidence" value="ECO:0007669"/>
    <property type="project" value="TreeGrafter"/>
</dbReference>
<dbReference type="InterPro" id="IPR043968">
    <property type="entry name" value="SGNH"/>
</dbReference>
<dbReference type="Proteomes" id="UP000198122">
    <property type="component" value="Unassembled WGS sequence"/>
</dbReference>
<dbReference type="SUPFAM" id="SSF52266">
    <property type="entry name" value="SGNH hydrolase"/>
    <property type="match status" value="1"/>
</dbReference>
<keyword evidence="2" id="KW-1133">Transmembrane helix</keyword>
<feature type="domain" description="Acyltransferase 3" evidence="3">
    <location>
        <begin position="28"/>
        <end position="356"/>
    </location>
</feature>
<sequence>MTAHGLPAAPSTTDRPANTPNPKVFRGDIEGLRAIAVGLVLLHHVHFPGVTGGFAGVDIFFVISGYLITAGLLKEVRSTGTVSLPKFYARRARRLLPAASLVLVFTAVVGWFVMARSALADLANDVLAATFYVVNWSLAMREVDYLAEDAAPSPLQHYWSLSVEEQFYVVWPVLIIIGAFIARRLGRRRMTVIGLLLVLMLGASLVHSVLHTASDPATAYFFTTTRVWELAVGALVAYLADRARSIPRAVAEVMTAVGVVALAVAALAYTTSTPWPGSAALLPVLGTAAVILAGCSTPDTLVGRLLGVSPMRFIGGISYALYLWHWPLLIFLEELRPGSGLLTRLAVVGLAIALSWGTKLLLEDPIRYHKALSASVPKALLMGGTAMAITALVGGAVWMGAPKLTHSPDSAKGAVALVPEDQWSAAKDSGEGAGESLLIADPSSQVTTSGSVYPEPALAPEDVPSAYEDECQAMQEDTTPPGRDDCVYGAADGKTRVAVVGDSKMVQWLPALEAIARAEDWRLEVYNKSACSLSTEGKYDECEQYNEALVEQLAADAPDMVITSAGDTVNTESIAQSMVEHLTTLQDAGAQIVLVADNPSTRKGDLEGDQSVYQCMEENPDDFSACSFPANDENGNMTLEKVDEAMSGVEYVDVNDYLCPPGDDCPAAIGGMTIYRQGSHVTASYVRSLTPMLHRALIQHGVAHADEVPLEVSEEPAE</sequence>
<dbReference type="InterPro" id="IPR050879">
    <property type="entry name" value="Acyltransferase_3"/>
</dbReference>
<proteinExistence type="predicted"/>
<keyword evidence="5" id="KW-0808">Transferase</keyword>
<gene>
    <name evidence="5" type="ORF">SAMN05445756_1303</name>
</gene>
<dbReference type="AlphaFoldDB" id="A0A212TH03"/>
<keyword evidence="5" id="KW-0378">Hydrolase</keyword>
<dbReference type="InterPro" id="IPR002656">
    <property type="entry name" value="Acyl_transf_3_dom"/>
</dbReference>
<feature type="transmembrane region" description="Helical" evidence="2">
    <location>
        <begin position="275"/>
        <end position="294"/>
    </location>
</feature>
<reference evidence="5 6" key="1">
    <citation type="submission" date="2017-06" db="EMBL/GenBank/DDBJ databases">
        <authorList>
            <person name="Kim H.J."/>
            <person name="Triplett B.A."/>
        </authorList>
    </citation>
    <scope>NUCLEOTIDE SEQUENCE [LARGE SCALE GENOMIC DNA]</scope>
    <source>
        <strain evidence="5 6">DSM 22179</strain>
    </source>
</reference>
<keyword evidence="2" id="KW-0472">Membrane</keyword>
<feature type="transmembrane region" description="Helical" evidence="2">
    <location>
        <begin position="379"/>
        <end position="401"/>
    </location>
</feature>
<dbReference type="Pfam" id="PF01757">
    <property type="entry name" value="Acyl_transf_3"/>
    <property type="match status" value="1"/>
</dbReference>
<feature type="transmembrane region" description="Helical" evidence="2">
    <location>
        <begin position="341"/>
        <end position="358"/>
    </location>
</feature>
<evidence type="ECO:0000313" key="6">
    <source>
        <dbReference type="Proteomes" id="UP000198122"/>
    </source>
</evidence>
<feature type="transmembrane region" description="Helical" evidence="2">
    <location>
        <begin position="301"/>
        <end position="321"/>
    </location>
</feature>
<keyword evidence="5" id="KW-0012">Acyltransferase</keyword>
<evidence type="ECO:0000259" key="3">
    <source>
        <dbReference type="Pfam" id="PF01757"/>
    </source>
</evidence>
<keyword evidence="6" id="KW-1185">Reference proteome</keyword>
<feature type="transmembrane region" description="Helical" evidence="2">
    <location>
        <begin position="53"/>
        <end position="73"/>
    </location>
</feature>
<dbReference type="EMBL" id="FYEZ01000001">
    <property type="protein sequence ID" value="SNC65337.1"/>
    <property type="molecule type" value="Genomic_DNA"/>
</dbReference>
<dbReference type="GO" id="GO:0016747">
    <property type="term" value="F:acyltransferase activity, transferring groups other than amino-acyl groups"/>
    <property type="evidence" value="ECO:0007669"/>
    <property type="project" value="InterPro"/>
</dbReference>